<feature type="transmembrane region" description="Helical" evidence="7">
    <location>
        <begin position="321"/>
        <end position="340"/>
    </location>
</feature>
<feature type="transmembrane region" description="Helical" evidence="7">
    <location>
        <begin position="205"/>
        <end position="225"/>
    </location>
</feature>
<sequence length="364" mass="40933">MWVTLFLSHAQEVAWDGEEHGRHQGRQQAGVVFAVEWAAVLLGLLPLGWREARWSLPRKIVALTASVSTFAINSTFAFLHLGLYSQLTADYFNLMMHILCVLMYAFLLLLPLIMLLFLWANMSYISAAYKMAVWYTVLSLSFICTFPLMLALTGGYVLRAALIRTNDELQQLTSQPPVAPLQQAFRVLRGRYVCLRRFHQQMADLLCFPILIWSLEKLLVIMFNVFYVIDSYKKTDLYMSISIISLTLGYMVSLYVFTSFADHITLQAAAPQSILLDADVATEPEKTDPDVEAQVARLLKVCERPLVIRPFGLYTVSRSNLLAIVLTVSTYAVVLLQFNAEDLASGTLPLPGNCSCPYPDGSLH</sequence>
<keyword evidence="9" id="KW-1185">Reference proteome</keyword>
<dbReference type="GO" id="GO:0038023">
    <property type="term" value="F:signaling receptor activity"/>
    <property type="evidence" value="ECO:0007669"/>
    <property type="project" value="UniProtKB-ARBA"/>
</dbReference>
<protein>
    <recommendedName>
        <fullName evidence="10">Gustatory receptor</fullName>
    </recommendedName>
</protein>
<feature type="transmembrane region" description="Helical" evidence="7">
    <location>
        <begin position="132"/>
        <end position="158"/>
    </location>
</feature>
<feature type="transmembrane region" description="Helical" evidence="7">
    <location>
        <begin position="96"/>
        <end position="120"/>
    </location>
</feature>
<comment type="caution">
    <text evidence="8">The sequence shown here is derived from an EMBL/GenBank/DDBJ whole genome shotgun (WGS) entry which is preliminary data.</text>
</comment>
<organism evidence="8 9">
    <name type="scientific">Scylla paramamosain</name>
    <name type="common">Mud crab</name>
    <dbReference type="NCBI Taxonomy" id="85552"/>
    <lineage>
        <taxon>Eukaryota</taxon>
        <taxon>Metazoa</taxon>
        <taxon>Ecdysozoa</taxon>
        <taxon>Arthropoda</taxon>
        <taxon>Crustacea</taxon>
        <taxon>Multicrustacea</taxon>
        <taxon>Malacostraca</taxon>
        <taxon>Eumalacostraca</taxon>
        <taxon>Eucarida</taxon>
        <taxon>Decapoda</taxon>
        <taxon>Pleocyemata</taxon>
        <taxon>Brachyura</taxon>
        <taxon>Eubrachyura</taxon>
        <taxon>Portunoidea</taxon>
        <taxon>Portunidae</taxon>
        <taxon>Portuninae</taxon>
        <taxon>Scylla</taxon>
    </lineage>
</organism>
<comment type="subcellular location">
    <subcellularLocation>
        <location evidence="1">Cell membrane</location>
        <topology evidence="1">Multi-pass membrane protein</topology>
    </subcellularLocation>
</comment>
<evidence type="ECO:0000256" key="2">
    <source>
        <dbReference type="ARBA" id="ARBA00022475"/>
    </source>
</evidence>
<evidence type="ECO:0000256" key="7">
    <source>
        <dbReference type="SAM" id="Phobius"/>
    </source>
</evidence>
<evidence type="ECO:0000256" key="4">
    <source>
        <dbReference type="ARBA" id="ARBA00022989"/>
    </source>
</evidence>
<dbReference type="Pfam" id="PF08395">
    <property type="entry name" value="7tm_7"/>
    <property type="match status" value="1"/>
</dbReference>
<dbReference type="EMBL" id="JARAKH010000028">
    <property type="protein sequence ID" value="KAK8388944.1"/>
    <property type="molecule type" value="Genomic_DNA"/>
</dbReference>
<dbReference type="AlphaFoldDB" id="A0AAW0TNM3"/>
<proteinExistence type="predicted"/>
<dbReference type="GO" id="GO:0005886">
    <property type="term" value="C:plasma membrane"/>
    <property type="evidence" value="ECO:0007669"/>
    <property type="project" value="UniProtKB-SubCell"/>
</dbReference>
<accession>A0AAW0TNM3</accession>
<evidence type="ECO:0000313" key="9">
    <source>
        <dbReference type="Proteomes" id="UP001487740"/>
    </source>
</evidence>
<dbReference type="PANTHER" id="PTHR21421">
    <property type="entry name" value="GUSTATORY RECEPTOR"/>
    <property type="match status" value="1"/>
</dbReference>
<feature type="transmembrane region" description="Helical" evidence="7">
    <location>
        <begin position="237"/>
        <end position="257"/>
    </location>
</feature>
<keyword evidence="6" id="KW-0675">Receptor</keyword>
<dbReference type="GO" id="GO:0050909">
    <property type="term" value="P:sensory perception of taste"/>
    <property type="evidence" value="ECO:0007669"/>
    <property type="project" value="InterPro"/>
</dbReference>
<feature type="transmembrane region" description="Helical" evidence="7">
    <location>
        <begin position="29"/>
        <end position="49"/>
    </location>
</feature>
<dbReference type="InterPro" id="IPR013604">
    <property type="entry name" value="7TM_chemorcpt"/>
</dbReference>
<keyword evidence="5 7" id="KW-0472">Membrane</keyword>
<name>A0AAW0TNM3_SCYPA</name>
<reference evidence="8 9" key="1">
    <citation type="submission" date="2023-03" db="EMBL/GenBank/DDBJ databases">
        <title>High-quality genome of Scylla paramamosain provides insights in environmental adaptation.</title>
        <authorList>
            <person name="Zhang L."/>
        </authorList>
    </citation>
    <scope>NUCLEOTIDE SEQUENCE [LARGE SCALE GENOMIC DNA]</scope>
    <source>
        <strain evidence="8">LZ_2023a</strain>
        <tissue evidence="8">Muscle</tissue>
    </source>
</reference>
<dbReference type="GO" id="GO:0051606">
    <property type="term" value="P:detection of stimulus"/>
    <property type="evidence" value="ECO:0007669"/>
    <property type="project" value="UniProtKB-ARBA"/>
</dbReference>
<keyword evidence="3 7" id="KW-0812">Transmembrane</keyword>
<evidence type="ECO:0000256" key="1">
    <source>
        <dbReference type="ARBA" id="ARBA00004651"/>
    </source>
</evidence>
<evidence type="ECO:0000313" key="8">
    <source>
        <dbReference type="EMBL" id="KAK8388944.1"/>
    </source>
</evidence>
<keyword evidence="4 7" id="KW-1133">Transmembrane helix</keyword>
<evidence type="ECO:0000256" key="3">
    <source>
        <dbReference type="ARBA" id="ARBA00022692"/>
    </source>
</evidence>
<dbReference type="PANTHER" id="PTHR21421:SF29">
    <property type="entry name" value="GUSTATORY RECEPTOR 5A FOR TREHALOSE-RELATED"/>
    <property type="match status" value="1"/>
</dbReference>
<evidence type="ECO:0000256" key="6">
    <source>
        <dbReference type="ARBA" id="ARBA00023170"/>
    </source>
</evidence>
<dbReference type="Proteomes" id="UP001487740">
    <property type="component" value="Unassembled WGS sequence"/>
</dbReference>
<keyword evidence="2" id="KW-1003">Cell membrane</keyword>
<evidence type="ECO:0008006" key="10">
    <source>
        <dbReference type="Google" id="ProtNLM"/>
    </source>
</evidence>
<feature type="transmembrane region" description="Helical" evidence="7">
    <location>
        <begin position="61"/>
        <end position="84"/>
    </location>
</feature>
<gene>
    <name evidence="8" type="ORF">O3P69_020720</name>
</gene>
<evidence type="ECO:0000256" key="5">
    <source>
        <dbReference type="ARBA" id="ARBA00023136"/>
    </source>
</evidence>